<accession>A0A516KMR0</accession>
<dbReference type="EMBL" id="MN043729">
    <property type="protein sequence ID" value="QDP42866.1"/>
    <property type="molecule type" value="Genomic_DNA"/>
</dbReference>
<dbReference type="Gene3D" id="2.60.120.260">
    <property type="entry name" value="Galactose-binding domain-like"/>
    <property type="match status" value="2"/>
</dbReference>
<keyword evidence="2" id="KW-1185">Reference proteome</keyword>
<proteinExistence type="predicted"/>
<evidence type="ECO:0000313" key="1">
    <source>
        <dbReference type="EMBL" id="QDP42866.1"/>
    </source>
</evidence>
<protein>
    <recommendedName>
        <fullName evidence="3">Minor structural protein</fullName>
    </recommendedName>
</protein>
<sequence length="1061" mass="115375">MSSSPLLIKGVNNLGKRVTTASITLIDMNDITSSPVQPTNPTDGMIWMDTSSSPYKFYVYRASTGKFEPTGPINLEQLDPDAAQQVEDAYNGVNDLGADNKLTRYERAVVRGDLATIVGKFLANTESMPNLAAIDAGGVGEAYSIRKAARDIGMSTSNTAYVNFGNAYTALNTYLSGLNPKAWDITSTATNTIVPADWEAAWNEYKLRLNLLNVEIQNRQQDYADSVGEGSVQDAIEAVSASDQYETKPLTNPVTITSPIASVALPEFQGRHADAWEIIGRNLVMNSSFANGKTGWTGQTSSYTVLPAEDDKPNSPIVQVVKSGATTNGYLSLFSNYFTVATGDEVTASVDIKIGNVANYDEAAPFFIEFYDSSNTRVQYKNVYLSDMGLSGLLSGTWYRVSYKLKATTANIVSARVRLDLVKNGDVSYREVKAEKNTSVGTYSLAPEEAGSQGNRLVPITAPSFTSAASLTINGKFYGDGTDNDTFSWNSLGQAVKVKKWQDDSLDGSSNWVFHSDAGGYKTVKVVNYFTTVVDATVRAVKYNGNFLTTVISGLSAADQVIGRASENTLYVTVSDSDSGWGESYTPTVDEIKAYFNGWKMCNGTFGSPYTGTGNKVWHPIGDTNLNRSTAVTSGGGTSYNPVPTEESLSITEQSINKYQLVYKMADFIQEIIPFEGILPLIKGDNSISVSYVAGTPTILTGSIRYALNLATVTDVLKYIVPVLQKRLSNAEEVIKDDSIVNTVMNSVEYTYAMKEKLGQDDIKDFVTGDEVDEKVKNGLDSLDFTPYITQSELDQTATSITAKFSATGGMNLLKNSVGFAGRDFWSDYSSTGKVVDTISNNELDTLGFGSGFQFNADGNQKGIYQFVNVIPGQPYTLSWYLNKRTGGSDSSYRFFIQVQENGSTFTQIADNSADTTVGYAANYFTFTPTTSQVNVRFIGYGNVDATLTGAMLTIGDVALQWSLATGEIYNTNIRMDIKGIRVSQLDADRKETGYTQITPDEFAGYWKDGNGTFQKVFYLNGDETVSTKLRAQQEITMGSVKVLNINSGGYNGWAFVSNKE</sequence>
<evidence type="ECO:0008006" key="3">
    <source>
        <dbReference type="Google" id="ProtNLM"/>
    </source>
</evidence>
<name>A0A516KMR0_9CAUD</name>
<reference evidence="1 2" key="1">
    <citation type="submission" date="2019-06" db="EMBL/GenBank/DDBJ databases">
        <authorList>
            <person name="Hertel R."/>
        </authorList>
    </citation>
    <scope>NUCLEOTIDE SEQUENCE [LARGE SCALE GENOMIC DNA]</scope>
</reference>
<evidence type="ECO:0000313" key="2">
    <source>
        <dbReference type="Proteomes" id="UP000317800"/>
    </source>
</evidence>
<gene>
    <name evidence="1" type="ORF">Goe8_c00930</name>
</gene>
<dbReference type="Proteomes" id="UP000317800">
    <property type="component" value="Segment"/>
</dbReference>
<organism evidence="1 2">
    <name type="scientific">Bacillus phage vB_BmeM-Goe8</name>
    <dbReference type="NCBI Taxonomy" id="2593638"/>
    <lineage>
        <taxon>Viruses</taxon>
        <taxon>Duplodnaviria</taxon>
        <taxon>Heunggongvirae</taxon>
        <taxon>Uroviricota</taxon>
        <taxon>Caudoviricetes</taxon>
        <taxon>Herelleviridae</taxon>
        <taxon>Bastillevirinae</taxon>
        <taxon>Goettingenvirus</taxon>
        <taxon>Goettingenvirus goe8</taxon>
    </lineage>
</organism>